<accession>A0A8H3EBI7</accession>
<reference evidence="2" key="1">
    <citation type="submission" date="2021-03" db="EMBL/GenBank/DDBJ databases">
        <authorList>
            <person name="Tagirdzhanova G."/>
        </authorList>
    </citation>
    <scope>NUCLEOTIDE SEQUENCE</scope>
</reference>
<dbReference type="OrthoDB" id="272357at2759"/>
<dbReference type="Proteomes" id="UP000664169">
    <property type="component" value="Unassembled WGS sequence"/>
</dbReference>
<evidence type="ECO:0000313" key="3">
    <source>
        <dbReference type="Proteomes" id="UP000664169"/>
    </source>
</evidence>
<proteinExistence type="predicted"/>
<keyword evidence="3" id="KW-1185">Reference proteome</keyword>
<dbReference type="InterPro" id="IPR057721">
    <property type="entry name" value="BCD1_alpha/beta"/>
</dbReference>
<gene>
    <name evidence="2" type="ORF">GOMPHAMPRED_000270</name>
</gene>
<evidence type="ECO:0000313" key="2">
    <source>
        <dbReference type="EMBL" id="CAF9903454.1"/>
    </source>
</evidence>
<dbReference type="Pfam" id="PF25790">
    <property type="entry name" value="BCD1"/>
    <property type="match status" value="1"/>
</dbReference>
<comment type="caution">
    <text evidence="2">The sequence shown here is derived from an EMBL/GenBank/DDBJ whole genome shotgun (WGS) entry which is preliminary data.</text>
</comment>
<dbReference type="AlphaFoldDB" id="A0A8H3EBI7"/>
<sequence length="214" mass="23688">MARRQYIRWTVEWRFLGMSVVSSASELASIVQAHDVAVMDAYTASSDQARQRKVGEYARSVGVLIPSGYKGRRDLIDVLDWGTLAKLEDGQGDAVVNEATQESTAHTGDSHSNGAVFSSDCEASEAALASNTDTNTQNTNTIRRRFFIHRPEISPAKKQVVSPVDGTSILGDILKGKTVREFPTFLVEVSDSDQIDWRQWHVNDEIDKSEIVQT</sequence>
<name>A0A8H3EBI7_9LECA</name>
<evidence type="ECO:0000259" key="1">
    <source>
        <dbReference type="Pfam" id="PF25790"/>
    </source>
</evidence>
<dbReference type="EMBL" id="CAJPDQ010000001">
    <property type="protein sequence ID" value="CAF9903454.1"/>
    <property type="molecule type" value="Genomic_DNA"/>
</dbReference>
<organism evidence="2 3">
    <name type="scientific">Gomphillus americanus</name>
    <dbReference type="NCBI Taxonomy" id="1940652"/>
    <lineage>
        <taxon>Eukaryota</taxon>
        <taxon>Fungi</taxon>
        <taxon>Dikarya</taxon>
        <taxon>Ascomycota</taxon>
        <taxon>Pezizomycotina</taxon>
        <taxon>Lecanoromycetes</taxon>
        <taxon>OSLEUM clade</taxon>
        <taxon>Ostropomycetidae</taxon>
        <taxon>Ostropales</taxon>
        <taxon>Graphidaceae</taxon>
        <taxon>Gomphilloideae</taxon>
        <taxon>Gomphillus</taxon>
    </lineage>
</organism>
<feature type="domain" description="BCD1 alpha/beta" evidence="1">
    <location>
        <begin position="137"/>
        <end position="191"/>
    </location>
</feature>
<protein>
    <recommendedName>
        <fullName evidence="1">BCD1 alpha/beta domain-containing protein</fullName>
    </recommendedName>
</protein>